<dbReference type="EMBL" id="FNLO01000002">
    <property type="protein sequence ID" value="SDV47013.1"/>
    <property type="molecule type" value="Genomic_DNA"/>
</dbReference>
<dbReference type="STRING" id="1770053.SAMN05216551_102189"/>
<keyword evidence="3" id="KW-1185">Reference proteome</keyword>
<evidence type="ECO:0000259" key="1">
    <source>
        <dbReference type="Pfam" id="PF04909"/>
    </source>
</evidence>
<dbReference type="PANTHER" id="PTHR35563">
    <property type="entry name" value="BARREL METAL-DEPENDENT HYDROLASE, PUTATIVE (AFU_ORTHOLOGUE AFUA_1G16240)-RELATED"/>
    <property type="match status" value="1"/>
</dbReference>
<dbReference type="OrthoDB" id="9787654at2"/>
<dbReference type="InterPro" id="IPR032466">
    <property type="entry name" value="Metal_Hydrolase"/>
</dbReference>
<dbReference type="Gene3D" id="3.20.20.140">
    <property type="entry name" value="Metal-dependent hydrolases"/>
    <property type="match status" value="1"/>
</dbReference>
<keyword evidence="2" id="KW-0378">Hydrolase</keyword>
<organism evidence="2 3">
    <name type="scientific">Chitinasiproducens palmae</name>
    <dbReference type="NCBI Taxonomy" id="1770053"/>
    <lineage>
        <taxon>Bacteria</taxon>
        <taxon>Pseudomonadati</taxon>
        <taxon>Pseudomonadota</taxon>
        <taxon>Betaproteobacteria</taxon>
        <taxon>Burkholderiales</taxon>
        <taxon>Burkholderiaceae</taxon>
        <taxon>Chitinasiproducens</taxon>
    </lineage>
</organism>
<reference evidence="3" key="1">
    <citation type="submission" date="2016-09" db="EMBL/GenBank/DDBJ databases">
        <authorList>
            <person name="Varghese N."/>
            <person name="Submissions S."/>
        </authorList>
    </citation>
    <scope>NUCLEOTIDE SEQUENCE [LARGE SCALE GENOMIC DNA]</scope>
    <source>
        <strain evidence="3">JS23</strain>
    </source>
</reference>
<protein>
    <submittedName>
        <fullName evidence="2">Predicted metal-dependent hydrolase, TIM-barrel fold</fullName>
    </submittedName>
</protein>
<evidence type="ECO:0000313" key="3">
    <source>
        <dbReference type="Proteomes" id="UP000243719"/>
    </source>
</evidence>
<evidence type="ECO:0000313" key="2">
    <source>
        <dbReference type="EMBL" id="SDV47013.1"/>
    </source>
</evidence>
<feature type="domain" description="Amidohydrolase-related" evidence="1">
    <location>
        <begin position="5"/>
        <end position="285"/>
    </location>
</feature>
<dbReference type="AlphaFoldDB" id="A0A1H2PKM2"/>
<dbReference type="Proteomes" id="UP000243719">
    <property type="component" value="Unassembled WGS sequence"/>
</dbReference>
<dbReference type="InterPro" id="IPR052358">
    <property type="entry name" value="Aro_Compnd_Degr_Hydrolases"/>
</dbReference>
<accession>A0A1H2PKM2</accession>
<dbReference type="RefSeq" id="WP_091905066.1">
    <property type="nucleotide sequence ID" value="NZ_FNLO01000002.1"/>
</dbReference>
<dbReference type="InterPro" id="IPR006680">
    <property type="entry name" value="Amidohydro-rel"/>
</dbReference>
<name>A0A1H2PKM2_9BURK</name>
<dbReference type="Pfam" id="PF04909">
    <property type="entry name" value="Amidohydro_2"/>
    <property type="match status" value="1"/>
</dbReference>
<sequence>MIAHDTHAHVFALTLPFVQPRRYTPERAAPPSDYLAQLDAQGVGCGWLVQPSFLGFDNRYIAETIACYPRRFVGVAVIDPALGVAQLDPLDQAGFVGIRLNLDGQPLPDFDAPVWRALLPELRARGWHIEVHRDADDLAALLAPLVDANVKVVVDHFGRPDAVQGVDDPGFRRLLAFGASRGVWVKLSAAYRNGGVPVARGAQTTHAPFDVYGVDGAARGEAIARQATPLLLEHFGAERLVWGSDWPHTRYEAQADFAATYAALEGWVADPTARRTIRCVAPAALLSDTHAGATLADASSQLLN</sequence>
<dbReference type="GO" id="GO:0016787">
    <property type="term" value="F:hydrolase activity"/>
    <property type="evidence" value="ECO:0007669"/>
    <property type="project" value="UniProtKB-KW"/>
</dbReference>
<dbReference type="PANTHER" id="PTHR35563:SF2">
    <property type="entry name" value="BARREL METAL-DEPENDENT HYDROLASE, PUTATIVE (AFU_ORTHOLOGUE AFUA_1G16240)-RELATED"/>
    <property type="match status" value="1"/>
</dbReference>
<proteinExistence type="predicted"/>
<dbReference type="SUPFAM" id="SSF51556">
    <property type="entry name" value="Metallo-dependent hydrolases"/>
    <property type="match status" value="1"/>
</dbReference>
<gene>
    <name evidence="2" type="ORF">SAMN05216551_102189</name>
</gene>